<accession>A0ACB8VLL7</accession>
<sequence>QMAMMLSGFIFLCLLQAAILQRTDPRGPRPVPGRGDSPGPTPLPLPPEPIPGPEGCQSGIIDCPIKLFFTIDTSETIALQESPPGALVEKIKEFTKIFVQRLADEEYKGQIHITWSIGGQNFSQDQWVFSKFTTKENFIRNLSGVEYKGKGTYTDCAIKNMIQQMTQHYTGMKVVLFSVFITDGHVTGSPCGGIKMMAEKAREHGIHTFSVAASSTIDELGMKELANSPSELYRDDYLAVEIVDGRSKIKTESIDRIIKAMKYQAYLQCYEHKCLETPGIPGPRGPRGPKGLKGDRGGIGPKGDKGRQGDPGIEGPIGQPGPKGEIGSKGDKGEIGAIGAKGVAGVPGKNGTDGQKGKIGRIGAPGCKGDPGDKGLDGYPGDVGASGPPGDKGQKKQLVLFRLQSKRVTQASLESQVPLALLVIPDQRVKEEILEIQACQEKRDLRGFPVDLDQKANREGEETLEQRGGQVLMGQKERRGSKGHWESEVGPGKMDSRAQRETKDYQDRGVSQENQGALEEMGPWEILEMLDRGEMLGPLDQRETEVSQVEEDPEGAEVNVVPKEILEIKDHQGRVYHWTCKPAQPLKVYIELTTMLCYGDPGQLGEPGQRGPRGDPGPDGDQGPVGDPGLNDCDVMTYIRETCGCCDCEKHCGALDIVFVIDSSESVGLTNFTLEKNFVINTINKLGTMASDPTSPTGTRVGVVQFSHNGTFEAIRLDDPNINSMSAFKMAVKNLQWIAGGTFTPSALKFAYDHLIRDSKRARARVSVVVISDGRYDPRDDEDLLDVLCKDSNVVVNAIGVGDMFSKTQDNEILGSIACGKKERVTGMKRYVDLVADDFVETMQTVLCPEPVIVCPDLPCKSEPDVAPCVQRPVDLVFLLDGSERLGPENFRHVREFVQKVADNLGLARSKTDRMRARVALIEFGKENENNIAFPLTHEPAVISEGIASLRYLDSSSNVGPAIFHTIDNILGKGNAREARRNAEISFVFITDGITDSRNLDEAVSAIMRGAQVVSTVIATGNDVDQEVLTQLALGDRNAIFNAKDISSLSQPSFFDRFIQWVC</sequence>
<dbReference type="EMBL" id="CM041550">
    <property type="protein sequence ID" value="KAI3356173.1"/>
    <property type="molecule type" value="Genomic_DNA"/>
</dbReference>
<evidence type="ECO:0000313" key="2">
    <source>
        <dbReference type="Proteomes" id="UP000831701"/>
    </source>
</evidence>
<gene>
    <name evidence="1" type="ORF">L3Q82_017427</name>
</gene>
<reference evidence="1" key="1">
    <citation type="submission" date="2022-04" db="EMBL/GenBank/DDBJ databases">
        <title>Jade perch genome.</title>
        <authorList>
            <person name="Chao B."/>
        </authorList>
    </citation>
    <scope>NUCLEOTIDE SEQUENCE</scope>
    <source>
        <strain evidence="1">CB-2022</strain>
    </source>
</reference>
<keyword evidence="2" id="KW-1185">Reference proteome</keyword>
<protein>
    <submittedName>
        <fullName evidence="1">Uncharacterized protein</fullName>
    </submittedName>
</protein>
<evidence type="ECO:0000313" key="1">
    <source>
        <dbReference type="EMBL" id="KAI3356173.1"/>
    </source>
</evidence>
<feature type="non-terminal residue" evidence="1">
    <location>
        <position position="1"/>
    </location>
</feature>
<comment type="caution">
    <text evidence="1">The sequence shown here is derived from an EMBL/GenBank/DDBJ whole genome shotgun (WGS) entry which is preliminary data.</text>
</comment>
<dbReference type="Proteomes" id="UP000831701">
    <property type="component" value="Chromosome 20"/>
</dbReference>
<organism evidence="1 2">
    <name type="scientific">Scortum barcoo</name>
    <name type="common">barcoo grunter</name>
    <dbReference type="NCBI Taxonomy" id="214431"/>
    <lineage>
        <taxon>Eukaryota</taxon>
        <taxon>Metazoa</taxon>
        <taxon>Chordata</taxon>
        <taxon>Craniata</taxon>
        <taxon>Vertebrata</taxon>
        <taxon>Euteleostomi</taxon>
        <taxon>Actinopterygii</taxon>
        <taxon>Neopterygii</taxon>
        <taxon>Teleostei</taxon>
        <taxon>Neoteleostei</taxon>
        <taxon>Acanthomorphata</taxon>
        <taxon>Eupercaria</taxon>
        <taxon>Centrarchiformes</taxon>
        <taxon>Terapontoidei</taxon>
        <taxon>Terapontidae</taxon>
        <taxon>Scortum</taxon>
    </lineage>
</organism>
<proteinExistence type="predicted"/>
<name>A0ACB8VLL7_9TELE</name>